<dbReference type="Gene3D" id="1.25.40.280">
    <property type="entry name" value="alix/aip1 like domains"/>
    <property type="match status" value="2"/>
</dbReference>
<sequence>MPNHLSIPFKKTTDVPIRNAARKYILERYQDTHPDALKWDINQWETIRRDGVGGNVHVDRVKSAQLIPSNPEWNVGQIGLDIPYYPAFNPSGPPTVLRNLAYERAAVLFNLAVLHSQLGAAEDRAKSMPLELGEAFVSHLESLMLAHAQECVWQRAVMDNYKNAVIAKLAKSVSAFYETSRLRARGASPSIRHLLPSGWLAHIETKQLHFEAAAQLRKSVDDLEANRYGHEIARLSLAQALAQKGYDLARRGAVLNTVVNDIKSLLDNVTKNLNRAERDNDLIYHQDVPAASSLPVLQEATMVQSLVAKALVDPKTIVQSDAVIFGELLGWGASRAIDIYKDRCQHWLREEVVDRAQRLDDIITDTLRSLNLPASLEALEKPIGLPPSLLKKAEEVRVEKGPERIETSIEGVQRLAQENMNILNEALDILDQEAEEDEQARADFATDRLPSHEANQDLVSKAERFRGVLDQAGESDEIVRTKWDEWETNITELTWDEADLETAVPSSTTTPSRLSNVPNSTRSHARALRVALESLDDIQRGRREQVARATRLADAEDITPRILKAASGFEQWVEVQPVMLEDVLEEELVKYDKFSAAIQGGESKQETLLAAIAERNDLFLKSRKDDPSVKEREHALQSLDLAYHKYKEITRNLDEGLKFYNDFANILTQFRESCKEWVHMRRMEAHGLAQSMQQMSLKEASPPTTPHQAPQTPIAENDRARFKPAFDLPPPDSDEWETTALPPPPPPRGGWKPQSTPRAKR</sequence>
<dbReference type="PROSITE" id="PS51180">
    <property type="entry name" value="BRO1"/>
    <property type="match status" value="1"/>
</dbReference>
<dbReference type="AlphaFoldDB" id="A0A4S4MXH9"/>
<dbReference type="Gene3D" id="1.20.120.560">
    <property type="entry name" value="alix/aip1 in complex with the ypdl late domain"/>
    <property type="match status" value="1"/>
</dbReference>
<dbReference type="PANTHER" id="PTHR23030">
    <property type="entry name" value="PCD6 INTERACTING PROTEIN-RELATED"/>
    <property type="match status" value="1"/>
</dbReference>
<dbReference type="InterPro" id="IPR025304">
    <property type="entry name" value="ALIX_V_dom"/>
</dbReference>
<dbReference type="Proteomes" id="UP000308730">
    <property type="component" value="Unassembled WGS sequence"/>
</dbReference>
<dbReference type="InterPro" id="IPR038499">
    <property type="entry name" value="BRO1_sf"/>
</dbReference>
<name>A0A4S4MXH9_9APHY</name>
<comment type="similarity">
    <text evidence="1">Belongs to the palA/RIM20 family.</text>
</comment>
<accession>A0A4S4MXH9</accession>
<organism evidence="5 6">
    <name type="scientific">Antrodiella citrinella</name>
    <dbReference type="NCBI Taxonomy" id="2447956"/>
    <lineage>
        <taxon>Eukaryota</taxon>
        <taxon>Fungi</taxon>
        <taxon>Dikarya</taxon>
        <taxon>Basidiomycota</taxon>
        <taxon>Agaricomycotina</taxon>
        <taxon>Agaricomycetes</taxon>
        <taxon>Polyporales</taxon>
        <taxon>Steccherinaceae</taxon>
        <taxon>Antrodiella</taxon>
    </lineage>
</organism>
<dbReference type="InterPro" id="IPR004328">
    <property type="entry name" value="BRO1_dom"/>
</dbReference>
<feature type="domain" description="BRO1" evidence="4">
    <location>
        <begin position="3"/>
        <end position="363"/>
    </location>
</feature>
<dbReference type="EMBL" id="SGPM01000097">
    <property type="protein sequence ID" value="THH30031.1"/>
    <property type="molecule type" value="Genomic_DNA"/>
</dbReference>
<dbReference type="Pfam" id="PF13949">
    <property type="entry name" value="ALIX_LYPXL_bnd"/>
    <property type="match status" value="1"/>
</dbReference>
<dbReference type="GO" id="GO:0005768">
    <property type="term" value="C:endosome"/>
    <property type="evidence" value="ECO:0007669"/>
    <property type="project" value="TreeGrafter"/>
</dbReference>
<comment type="caution">
    <text evidence="5">The sequence shown here is derived from an EMBL/GenBank/DDBJ whole genome shotgun (WGS) entry which is preliminary data.</text>
</comment>
<reference evidence="5 6" key="1">
    <citation type="submission" date="2019-02" db="EMBL/GenBank/DDBJ databases">
        <title>Genome sequencing of the rare red list fungi Antrodiella citrinella (Flaviporus citrinellus).</title>
        <authorList>
            <person name="Buettner E."/>
            <person name="Kellner H."/>
        </authorList>
    </citation>
    <scope>NUCLEOTIDE SEQUENCE [LARGE SCALE GENOMIC DNA]</scope>
    <source>
        <strain evidence="5 6">DSM 108506</strain>
    </source>
</reference>
<dbReference type="Pfam" id="PF03097">
    <property type="entry name" value="BRO1"/>
    <property type="match status" value="2"/>
</dbReference>
<feature type="region of interest" description="Disordered" evidence="3">
    <location>
        <begin position="690"/>
        <end position="761"/>
    </location>
</feature>
<dbReference type="PANTHER" id="PTHR23030:SF39">
    <property type="entry name" value="PROGRAMMED CELL DEATH 6-INTERACTING PROTEIN"/>
    <property type="match status" value="1"/>
</dbReference>
<feature type="coiled-coil region" evidence="2">
    <location>
        <begin position="259"/>
        <end position="286"/>
    </location>
</feature>
<evidence type="ECO:0000259" key="4">
    <source>
        <dbReference type="PROSITE" id="PS51180"/>
    </source>
</evidence>
<evidence type="ECO:0000256" key="3">
    <source>
        <dbReference type="SAM" id="MobiDB-lite"/>
    </source>
</evidence>
<dbReference type="SMART" id="SM01041">
    <property type="entry name" value="BRO1"/>
    <property type="match status" value="1"/>
</dbReference>
<dbReference type="OrthoDB" id="64867at2759"/>
<evidence type="ECO:0000256" key="1">
    <source>
        <dbReference type="ARBA" id="ARBA00038154"/>
    </source>
</evidence>
<evidence type="ECO:0000313" key="5">
    <source>
        <dbReference type="EMBL" id="THH30031.1"/>
    </source>
</evidence>
<dbReference type="Gene3D" id="1.20.140.50">
    <property type="entry name" value="alix/aip1 like domains"/>
    <property type="match status" value="1"/>
</dbReference>
<evidence type="ECO:0000313" key="6">
    <source>
        <dbReference type="Proteomes" id="UP000308730"/>
    </source>
</evidence>
<protein>
    <recommendedName>
        <fullName evidence="4">BRO1 domain-containing protein</fullName>
    </recommendedName>
</protein>
<keyword evidence="2" id="KW-0175">Coiled coil</keyword>
<keyword evidence="6" id="KW-1185">Reference proteome</keyword>
<proteinExistence type="inferred from homology"/>
<evidence type="ECO:0000256" key="2">
    <source>
        <dbReference type="SAM" id="Coils"/>
    </source>
</evidence>
<gene>
    <name evidence="5" type="ORF">EUX98_g4157</name>
</gene>
<feature type="coiled-coil region" evidence="2">
    <location>
        <begin position="413"/>
        <end position="440"/>
    </location>
</feature>